<feature type="domain" description="Gfo/Idh/MocA-like oxidoreductase N-terminal" evidence="1">
    <location>
        <begin position="3"/>
        <end position="123"/>
    </location>
</feature>
<dbReference type="Gene3D" id="3.30.360.10">
    <property type="entry name" value="Dihydrodipicolinate Reductase, domain 2"/>
    <property type="match status" value="1"/>
</dbReference>
<dbReference type="PANTHER" id="PTHR43377">
    <property type="entry name" value="BILIVERDIN REDUCTASE A"/>
    <property type="match status" value="1"/>
</dbReference>
<evidence type="ECO:0000313" key="3">
    <source>
        <dbReference type="Proteomes" id="UP000178606"/>
    </source>
</evidence>
<organism evidence="2 3">
    <name type="scientific">Handelsmanbacteria sp. (strain RIFCSPLOWO2_12_FULL_64_10)</name>
    <dbReference type="NCBI Taxonomy" id="1817868"/>
    <lineage>
        <taxon>Bacteria</taxon>
        <taxon>Candidatus Handelsmaniibacteriota</taxon>
    </lineage>
</organism>
<dbReference type="AlphaFoldDB" id="A0A1F6C8G6"/>
<dbReference type="InterPro" id="IPR036291">
    <property type="entry name" value="NAD(P)-bd_dom_sf"/>
</dbReference>
<dbReference type="Proteomes" id="UP000178606">
    <property type="component" value="Unassembled WGS sequence"/>
</dbReference>
<dbReference type="PANTHER" id="PTHR43377:SF1">
    <property type="entry name" value="BILIVERDIN REDUCTASE A"/>
    <property type="match status" value="1"/>
</dbReference>
<dbReference type="Gene3D" id="3.40.50.720">
    <property type="entry name" value="NAD(P)-binding Rossmann-like Domain"/>
    <property type="match status" value="1"/>
</dbReference>
<dbReference type="SUPFAM" id="SSF51735">
    <property type="entry name" value="NAD(P)-binding Rossmann-fold domains"/>
    <property type="match status" value="1"/>
</dbReference>
<dbReference type="SUPFAM" id="SSF55347">
    <property type="entry name" value="Glyceraldehyde-3-phosphate dehydrogenase-like, C-terminal domain"/>
    <property type="match status" value="1"/>
</dbReference>
<gene>
    <name evidence="2" type="ORF">A3F84_05885</name>
</gene>
<reference evidence="2 3" key="1">
    <citation type="journal article" date="2016" name="Nat. Commun.">
        <title>Thousands of microbial genomes shed light on interconnected biogeochemical processes in an aquifer system.</title>
        <authorList>
            <person name="Anantharaman K."/>
            <person name="Brown C.T."/>
            <person name="Hug L.A."/>
            <person name="Sharon I."/>
            <person name="Castelle C.J."/>
            <person name="Probst A.J."/>
            <person name="Thomas B.C."/>
            <person name="Singh A."/>
            <person name="Wilkins M.J."/>
            <person name="Karaoz U."/>
            <person name="Brodie E.L."/>
            <person name="Williams K.H."/>
            <person name="Hubbard S.S."/>
            <person name="Banfield J.F."/>
        </authorList>
    </citation>
    <scope>NUCLEOTIDE SEQUENCE [LARGE SCALE GENOMIC DNA]</scope>
    <source>
        <strain evidence="3">RIFCSPLOWO2_12_FULL_64_10</strain>
    </source>
</reference>
<dbReference type="GO" id="GO:0000166">
    <property type="term" value="F:nucleotide binding"/>
    <property type="evidence" value="ECO:0007669"/>
    <property type="project" value="InterPro"/>
</dbReference>
<evidence type="ECO:0000259" key="1">
    <source>
        <dbReference type="Pfam" id="PF01408"/>
    </source>
</evidence>
<comment type="caution">
    <text evidence="2">The sequence shown here is derived from an EMBL/GenBank/DDBJ whole genome shotgun (WGS) entry which is preliminary data.</text>
</comment>
<dbReference type="EMBL" id="MFKF01000381">
    <property type="protein sequence ID" value="OGG45237.1"/>
    <property type="molecule type" value="Genomic_DNA"/>
</dbReference>
<sequence length="341" mass="37682">MGFRCAFLGCGGRSKAHARAYAHVSGGRMVACCDQNRERLQAYGKEFEISAQYADLDDMLRNERPDLVHLVTPPTIRVGLMTRLAEAGVPGVIVEKPICIGADDYRALRRLEQASRTRFAVNHQLRHHPRVLDLLRTVREGGIGEVRFLDASAVLPMSGQGVHVLDLLFAFAGYPEVGTVFGASSGYDDINGTHPSPRTAESLITFRNGMRAALQAGEGAPIHDPTAPKWGHKRISVYGTHGFVQWWMQGWERSLPDGRVETGSHVYADEDALGEAGLIQAMFDWLEHDDRPCPTNLATSLDEWLVILAGYMSTVEARPVDFPFDPPDDLLDRFKRFVGAA</sequence>
<name>A0A1F6C8G6_HANXR</name>
<accession>A0A1F6C8G6</accession>
<dbReference type="InterPro" id="IPR051450">
    <property type="entry name" value="Gfo/Idh/MocA_Oxidoreductases"/>
</dbReference>
<proteinExistence type="predicted"/>
<dbReference type="InterPro" id="IPR000683">
    <property type="entry name" value="Gfo/Idh/MocA-like_OxRdtase_N"/>
</dbReference>
<protein>
    <recommendedName>
        <fullName evidence="1">Gfo/Idh/MocA-like oxidoreductase N-terminal domain-containing protein</fullName>
    </recommendedName>
</protein>
<evidence type="ECO:0000313" key="2">
    <source>
        <dbReference type="EMBL" id="OGG45237.1"/>
    </source>
</evidence>
<dbReference type="Pfam" id="PF01408">
    <property type="entry name" value="GFO_IDH_MocA"/>
    <property type="match status" value="1"/>
</dbReference>